<proteinExistence type="predicted"/>
<accession>A0ABV6PRN4</accession>
<dbReference type="NCBIfam" id="TIGR04174">
    <property type="entry name" value="IPTL_CTERM"/>
    <property type="match status" value="1"/>
</dbReference>
<evidence type="ECO:0000313" key="2">
    <source>
        <dbReference type="Proteomes" id="UP001589834"/>
    </source>
</evidence>
<dbReference type="EMBL" id="JBHLTN010000007">
    <property type="protein sequence ID" value="MFC0591658.1"/>
    <property type="molecule type" value="Genomic_DNA"/>
</dbReference>
<dbReference type="Proteomes" id="UP001589834">
    <property type="component" value="Unassembled WGS sequence"/>
</dbReference>
<gene>
    <name evidence="1" type="ORF">ACFFGG_03720</name>
</gene>
<evidence type="ECO:0000313" key="1">
    <source>
        <dbReference type="EMBL" id="MFC0591658.1"/>
    </source>
</evidence>
<organism evidence="1 2">
    <name type="scientific">Ottowia pentelensis</name>
    <dbReference type="NCBI Taxonomy" id="511108"/>
    <lineage>
        <taxon>Bacteria</taxon>
        <taxon>Pseudomonadati</taxon>
        <taxon>Pseudomonadota</taxon>
        <taxon>Betaproteobacteria</taxon>
        <taxon>Burkholderiales</taxon>
        <taxon>Comamonadaceae</taxon>
        <taxon>Ottowia</taxon>
    </lineage>
</organism>
<dbReference type="RefSeq" id="WP_377479977.1">
    <property type="nucleotide sequence ID" value="NZ_JBHLTN010000007.1"/>
</dbReference>
<dbReference type="InterPro" id="IPR026442">
    <property type="entry name" value="IPTL_CTERM"/>
</dbReference>
<reference evidence="1 2" key="1">
    <citation type="submission" date="2024-09" db="EMBL/GenBank/DDBJ databases">
        <authorList>
            <person name="Sun Q."/>
            <person name="Mori K."/>
        </authorList>
    </citation>
    <scope>NUCLEOTIDE SEQUENCE [LARGE SCALE GENOMIC DNA]</scope>
    <source>
        <strain evidence="1 2">NCAIM B.02336</strain>
    </source>
</reference>
<sequence>MTTPAGVVNGPYSDAPAFDVWQRVNIAAIASVGITGDYPRSGKGSVLLDSGDVNGRTTWQYSRTGGFGPLSSFTSATYEWYRDASSTVAAHFHPTYLIQVDNDGNPATTGDQSWLFFERGAMGPYTAPTGTLVTETINDSTKMWVFQVGAANTQNPVTTMAQFKAGAYVPEAGGFAIPATATILRIRVSTGTGWPGTFRGAVDNIGIVAASSVGPDNFELAPPPPATVAPVPATDLWALLSLSSLLAGVAAWRQRRRRS</sequence>
<keyword evidence="2" id="KW-1185">Reference proteome</keyword>
<comment type="caution">
    <text evidence="1">The sequence shown here is derived from an EMBL/GenBank/DDBJ whole genome shotgun (WGS) entry which is preliminary data.</text>
</comment>
<name>A0ABV6PRN4_9BURK</name>
<protein>
    <submittedName>
        <fullName evidence="1">IPTL-CTERM sorting domain-containing protein</fullName>
    </submittedName>
</protein>